<evidence type="ECO:0000313" key="6">
    <source>
        <dbReference type="Proteomes" id="UP000799776"/>
    </source>
</evidence>
<dbReference type="GO" id="GO:0003677">
    <property type="term" value="F:DNA binding"/>
    <property type="evidence" value="ECO:0007669"/>
    <property type="project" value="UniProtKB-KW"/>
</dbReference>
<dbReference type="PANTHER" id="PTHR35144">
    <property type="entry name" value="MEIOSIS-SPECIFIC TRANSCRIPTION FACTOR NDT80"/>
    <property type="match status" value="1"/>
</dbReference>
<accession>A0A9P4I4N8</accession>
<dbReference type="EMBL" id="ML978711">
    <property type="protein sequence ID" value="KAF2092057.1"/>
    <property type="molecule type" value="Genomic_DNA"/>
</dbReference>
<keyword evidence="1 2" id="KW-0238">DNA-binding</keyword>
<dbReference type="GO" id="GO:0000228">
    <property type="term" value="C:nuclear chromosome"/>
    <property type="evidence" value="ECO:0007669"/>
    <property type="project" value="TreeGrafter"/>
</dbReference>
<evidence type="ECO:0000256" key="3">
    <source>
        <dbReference type="SAM" id="MobiDB-lite"/>
    </source>
</evidence>
<dbReference type="Gene3D" id="2.60.40.1390">
    <property type="entry name" value="NDT80 DNA-binding domain"/>
    <property type="match status" value="1"/>
</dbReference>
<dbReference type="Pfam" id="PF05224">
    <property type="entry name" value="NDT80_PhoG"/>
    <property type="match status" value="1"/>
</dbReference>
<dbReference type="PANTHER" id="PTHR35144:SF2">
    <property type="entry name" value="MEIOSIS-SPECIFIC TRANSCRIPTION FACTOR NDT80"/>
    <property type="match status" value="1"/>
</dbReference>
<dbReference type="InterPro" id="IPR037141">
    <property type="entry name" value="NDT80_DNA-bd_dom_sf"/>
</dbReference>
<dbReference type="GO" id="GO:0003700">
    <property type="term" value="F:DNA-binding transcription factor activity"/>
    <property type="evidence" value="ECO:0007669"/>
    <property type="project" value="UniProtKB-UniRule"/>
</dbReference>
<comment type="caution">
    <text evidence="5">The sequence shown here is derived from an EMBL/GenBank/DDBJ whole genome shotgun (WGS) entry which is preliminary data.</text>
</comment>
<feature type="region of interest" description="Disordered" evidence="3">
    <location>
        <begin position="246"/>
        <end position="272"/>
    </location>
</feature>
<dbReference type="InterPro" id="IPR008967">
    <property type="entry name" value="p53-like_TF_DNA-bd_sf"/>
</dbReference>
<gene>
    <name evidence="5" type="ORF">K490DRAFT_31710</name>
</gene>
<keyword evidence="6" id="KW-1185">Reference proteome</keyword>
<organism evidence="5 6">
    <name type="scientific">Saccharata proteae CBS 121410</name>
    <dbReference type="NCBI Taxonomy" id="1314787"/>
    <lineage>
        <taxon>Eukaryota</taxon>
        <taxon>Fungi</taxon>
        <taxon>Dikarya</taxon>
        <taxon>Ascomycota</taxon>
        <taxon>Pezizomycotina</taxon>
        <taxon>Dothideomycetes</taxon>
        <taxon>Dothideomycetes incertae sedis</taxon>
        <taxon>Botryosphaeriales</taxon>
        <taxon>Saccharataceae</taxon>
        <taxon>Saccharata</taxon>
    </lineage>
</organism>
<sequence>MLTYPSHDLRNQESPPFDKQETFHEILSDGQTITPHIECRVEKGFFVPPDGSWTCYRRNYFSVQCSYTLNPHIPNGRLYLNRSDRNSQEQIQAIAVTLSAAVDAPAGKSIELVQHTPKRDKGPQMQIQMEKLAPTPPGKTHADAHGYPMNAYHSSSAMASPYLPLQVDSEQPYSPAGPSTTSHQHIFERIQFKSATANNGKRRAQQQYYHLIVELCADVRKPHDPNPEWVRIAQKVSAAVVVRGRSPSHYQHEGPHGSGASRGGPGTGGGAGGPGGAAYGGAGIQNVGGRGLGNGLAMLGGAGMGGGVYRGSQYPLDPSPIGSHSVSSASSISGGPVEGLVGEQGMAAEEEEGKTIDHYDGYQYYPSPIAEAGLPVGMKSEYDPVKRVKVEYADSSLPPSSWSMGGCGRFQGTETSRGYYPSDLHTGY</sequence>
<protein>
    <submittedName>
        <fullName evidence="5">P53-like transcription factor</fullName>
    </submittedName>
</protein>
<dbReference type="InterPro" id="IPR024061">
    <property type="entry name" value="NDT80_DNA-bd_dom"/>
</dbReference>
<dbReference type="AlphaFoldDB" id="A0A9P4I4N8"/>
<feature type="compositionally biased region" description="Gly residues" evidence="3">
    <location>
        <begin position="256"/>
        <end position="272"/>
    </location>
</feature>
<dbReference type="OrthoDB" id="2288358at2759"/>
<evidence type="ECO:0000256" key="2">
    <source>
        <dbReference type="PROSITE-ProRule" id="PRU00850"/>
    </source>
</evidence>
<dbReference type="SUPFAM" id="SSF49417">
    <property type="entry name" value="p53-like transcription factors"/>
    <property type="match status" value="1"/>
</dbReference>
<evidence type="ECO:0000256" key="1">
    <source>
        <dbReference type="ARBA" id="ARBA00023125"/>
    </source>
</evidence>
<proteinExistence type="predicted"/>
<evidence type="ECO:0000259" key="4">
    <source>
        <dbReference type="PROSITE" id="PS51517"/>
    </source>
</evidence>
<evidence type="ECO:0000313" key="5">
    <source>
        <dbReference type="EMBL" id="KAF2092057.1"/>
    </source>
</evidence>
<name>A0A9P4I4N8_9PEZI</name>
<dbReference type="GO" id="GO:0045944">
    <property type="term" value="P:positive regulation of transcription by RNA polymerase II"/>
    <property type="evidence" value="ECO:0007669"/>
    <property type="project" value="TreeGrafter"/>
</dbReference>
<feature type="domain" description="NDT80" evidence="4">
    <location>
        <begin position="1"/>
        <end position="254"/>
    </location>
</feature>
<reference evidence="5" key="1">
    <citation type="journal article" date="2020" name="Stud. Mycol.">
        <title>101 Dothideomycetes genomes: a test case for predicting lifestyles and emergence of pathogens.</title>
        <authorList>
            <person name="Haridas S."/>
            <person name="Albert R."/>
            <person name="Binder M."/>
            <person name="Bloem J."/>
            <person name="Labutti K."/>
            <person name="Salamov A."/>
            <person name="Andreopoulos B."/>
            <person name="Baker S."/>
            <person name="Barry K."/>
            <person name="Bills G."/>
            <person name="Bluhm B."/>
            <person name="Cannon C."/>
            <person name="Castanera R."/>
            <person name="Culley D."/>
            <person name="Daum C."/>
            <person name="Ezra D."/>
            <person name="Gonzalez J."/>
            <person name="Henrissat B."/>
            <person name="Kuo A."/>
            <person name="Liang C."/>
            <person name="Lipzen A."/>
            <person name="Lutzoni F."/>
            <person name="Magnuson J."/>
            <person name="Mondo S."/>
            <person name="Nolan M."/>
            <person name="Ohm R."/>
            <person name="Pangilinan J."/>
            <person name="Park H.-J."/>
            <person name="Ramirez L."/>
            <person name="Alfaro M."/>
            <person name="Sun H."/>
            <person name="Tritt A."/>
            <person name="Yoshinaga Y."/>
            <person name="Zwiers L.-H."/>
            <person name="Turgeon B."/>
            <person name="Goodwin S."/>
            <person name="Spatafora J."/>
            <person name="Crous P."/>
            <person name="Grigoriev I."/>
        </authorList>
    </citation>
    <scope>NUCLEOTIDE SEQUENCE</scope>
    <source>
        <strain evidence="5">CBS 121410</strain>
    </source>
</reference>
<dbReference type="GO" id="GO:0051321">
    <property type="term" value="P:meiotic cell cycle"/>
    <property type="evidence" value="ECO:0007669"/>
    <property type="project" value="TreeGrafter"/>
</dbReference>
<dbReference type="InterPro" id="IPR052605">
    <property type="entry name" value="Fungal_trans_regulator"/>
</dbReference>
<dbReference type="Proteomes" id="UP000799776">
    <property type="component" value="Unassembled WGS sequence"/>
</dbReference>
<dbReference type="PROSITE" id="PS51517">
    <property type="entry name" value="NDT80"/>
    <property type="match status" value="1"/>
</dbReference>
<feature type="DNA-binding region" description="NDT80" evidence="2">
    <location>
        <begin position="1"/>
        <end position="254"/>
    </location>
</feature>